<dbReference type="AlphaFoldDB" id="A0A371FCC5"/>
<organism evidence="1 2">
    <name type="scientific">Mucuna pruriens</name>
    <name type="common">Velvet bean</name>
    <name type="synonym">Dolichos pruriens</name>
    <dbReference type="NCBI Taxonomy" id="157652"/>
    <lineage>
        <taxon>Eukaryota</taxon>
        <taxon>Viridiplantae</taxon>
        <taxon>Streptophyta</taxon>
        <taxon>Embryophyta</taxon>
        <taxon>Tracheophyta</taxon>
        <taxon>Spermatophyta</taxon>
        <taxon>Magnoliopsida</taxon>
        <taxon>eudicotyledons</taxon>
        <taxon>Gunneridae</taxon>
        <taxon>Pentapetalae</taxon>
        <taxon>rosids</taxon>
        <taxon>fabids</taxon>
        <taxon>Fabales</taxon>
        <taxon>Fabaceae</taxon>
        <taxon>Papilionoideae</taxon>
        <taxon>50 kb inversion clade</taxon>
        <taxon>NPAAA clade</taxon>
        <taxon>indigoferoid/millettioid clade</taxon>
        <taxon>Phaseoleae</taxon>
        <taxon>Mucuna</taxon>
    </lineage>
</organism>
<proteinExistence type="predicted"/>
<sequence length="186" mass="22231">MIQVLLHLKEDPFHVGKEGESKRKNHSKKFTKWFKDKSQVVCYKCKKHRNFKYECPNLVKEKKKSFFNKKKEDDEEVNNYLMVDTTLKGKEDVKEIIFNYLNHLQITYQELLSNFSTLSIDYKDFKKKFAKFSKEKETLTPMFVKGLKTQFIKYKSIVDSGYDISFNKGECIVKTRDDSLLFFAKR</sequence>
<accession>A0A371FCC5</accession>
<evidence type="ECO:0000313" key="2">
    <source>
        <dbReference type="Proteomes" id="UP000257109"/>
    </source>
</evidence>
<comment type="caution">
    <text evidence="1">The sequence shown here is derived from an EMBL/GenBank/DDBJ whole genome shotgun (WGS) entry which is preliminary data.</text>
</comment>
<dbReference type="Proteomes" id="UP000257109">
    <property type="component" value="Unassembled WGS sequence"/>
</dbReference>
<feature type="non-terminal residue" evidence="1">
    <location>
        <position position="1"/>
    </location>
</feature>
<protein>
    <submittedName>
        <fullName evidence="1">Uncharacterized protein</fullName>
    </submittedName>
</protein>
<reference evidence="1" key="1">
    <citation type="submission" date="2018-05" db="EMBL/GenBank/DDBJ databases">
        <title>Draft genome of Mucuna pruriens seed.</title>
        <authorList>
            <person name="Nnadi N.E."/>
            <person name="Vos R."/>
            <person name="Hasami M.H."/>
            <person name="Devisetty U.K."/>
            <person name="Aguiy J.C."/>
        </authorList>
    </citation>
    <scope>NUCLEOTIDE SEQUENCE [LARGE SCALE GENOMIC DNA]</scope>
    <source>
        <strain evidence="1">JCA_2017</strain>
    </source>
</reference>
<keyword evidence="2" id="KW-1185">Reference proteome</keyword>
<name>A0A371FCC5_MUCPR</name>
<dbReference type="EMBL" id="QJKJ01009672">
    <property type="protein sequence ID" value="RDX75945.1"/>
    <property type="molecule type" value="Genomic_DNA"/>
</dbReference>
<gene>
    <name evidence="1" type="ORF">CR513_44119</name>
</gene>
<evidence type="ECO:0000313" key="1">
    <source>
        <dbReference type="EMBL" id="RDX75945.1"/>
    </source>
</evidence>